<dbReference type="PANTHER" id="PTHR36124">
    <property type="match status" value="1"/>
</dbReference>
<dbReference type="InterPro" id="IPR018713">
    <property type="entry name" value="MPAB/Lcp_cat_dom"/>
</dbReference>
<reference evidence="4" key="1">
    <citation type="journal article" date="2023" name="Mol. Phylogenet. Evol.">
        <title>Genome-scale phylogeny and comparative genomics of the fungal order Sordariales.</title>
        <authorList>
            <person name="Hensen N."/>
            <person name="Bonometti L."/>
            <person name="Westerberg I."/>
            <person name="Brannstrom I.O."/>
            <person name="Guillou S."/>
            <person name="Cros-Aarteil S."/>
            <person name="Calhoun S."/>
            <person name="Haridas S."/>
            <person name="Kuo A."/>
            <person name="Mondo S."/>
            <person name="Pangilinan J."/>
            <person name="Riley R."/>
            <person name="LaButti K."/>
            <person name="Andreopoulos B."/>
            <person name="Lipzen A."/>
            <person name="Chen C."/>
            <person name="Yan M."/>
            <person name="Daum C."/>
            <person name="Ng V."/>
            <person name="Clum A."/>
            <person name="Steindorff A."/>
            <person name="Ohm R.A."/>
            <person name="Martin F."/>
            <person name="Silar P."/>
            <person name="Natvig D.O."/>
            <person name="Lalanne C."/>
            <person name="Gautier V."/>
            <person name="Ament-Velasquez S.L."/>
            <person name="Kruys A."/>
            <person name="Hutchinson M.I."/>
            <person name="Powell A.J."/>
            <person name="Barry K."/>
            <person name="Miller A.N."/>
            <person name="Grigoriev I.V."/>
            <person name="Debuchy R."/>
            <person name="Gladieux P."/>
            <person name="Hiltunen Thoren M."/>
            <person name="Johannesson H."/>
        </authorList>
    </citation>
    <scope>NUCLEOTIDE SEQUENCE [LARGE SCALE GENOMIC DNA]</scope>
    <source>
        <strain evidence="4">CBS 340.73</strain>
    </source>
</reference>
<protein>
    <recommendedName>
        <fullName evidence="2">ER-bound oxygenase mpaB/mpaB'/Rubber oxygenase catalytic domain-containing protein</fullName>
    </recommendedName>
</protein>
<feature type="transmembrane region" description="Helical" evidence="1">
    <location>
        <begin position="26"/>
        <end position="47"/>
    </location>
</feature>
<feature type="domain" description="ER-bound oxygenase mpaB/mpaB'/Rubber oxygenase catalytic" evidence="2">
    <location>
        <begin position="122"/>
        <end position="296"/>
    </location>
</feature>
<keyword evidence="1" id="KW-1133">Transmembrane helix</keyword>
<dbReference type="EMBL" id="MU853900">
    <property type="protein sequence ID" value="KAK3935942.1"/>
    <property type="molecule type" value="Genomic_DNA"/>
</dbReference>
<dbReference type="PANTHER" id="PTHR36124:SF1">
    <property type="entry name" value="ER-BOUND OXYGENASE MPAB_MPAB'_RUBBER OXYGENASE CATALYTIC DOMAIN-CONTAINING PROTEIN"/>
    <property type="match status" value="1"/>
</dbReference>
<dbReference type="Proteomes" id="UP001303473">
    <property type="component" value="Unassembled WGS sequence"/>
</dbReference>
<proteinExistence type="predicted"/>
<evidence type="ECO:0000256" key="1">
    <source>
        <dbReference type="SAM" id="Phobius"/>
    </source>
</evidence>
<evidence type="ECO:0000313" key="3">
    <source>
        <dbReference type="EMBL" id="KAK3935942.1"/>
    </source>
</evidence>
<evidence type="ECO:0000313" key="4">
    <source>
        <dbReference type="Proteomes" id="UP001303473"/>
    </source>
</evidence>
<name>A0AAN6RZT3_9PEZI</name>
<gene>
    <name evidence="3" type="ORF">QBC46DRAFT_396257</name>
</gene>
<comment type="caution">
    <text evidence="3">The sequence shown here is derived from an EMBL/GenBank/DDBJ whole genome shotgun (WGS) entry which is preliminary data.</text>
</comment>
<dbReference type="AlphaFoldDB" id="A0AAN6RZT3"/>
<dbReference type="GO" id="GO:0016491">
    <property type="term" value="F:oxidoreductase activity"/>
    <property type="evidence" value="ECO:0007669"/>
    <property type="project" value="InterPro"/>
</dbReference>
<sequence>MRCFGATSRSRIACIMNLSGFTLPEWLPWRAILPCVAIGYLALVRMLRFQALRKMEHKYAAYLSDPYRLDYKQARDVMQLSLLYDTPFLFAFGTQWALIKSYGIATGTPLLVKTRQLCDPQKIGKRAEDTAVFLMEFLVGDMDSERGRLAMAKLNWLHRQYAADIVRTDYVHTLALFVLEPQLWIGRYEWRALTELEKVAYLIYWREIAHRMGFGDMVPETLEELEKWKAEYERTHLYFIPENRIVTDASVELFLRGTPKFLHGFMRKLFVSFIDEKDVRLALGYPDPPAWATLLTTAFFRVRGFVIRHLFLPRLDKLEPLGKPGGNGRICRSSLNIAFEPWYVADSWYNRLVLWVKTGGKMGPSADRFKSDGYLPEELGPVGFEKIGKESVREEAQSLEEYVRRGGSAGVGCPFAFQT</sequence>
<organism evidence="3 4">
    <name type="scientific">Diplogelasinospora grovesii</name>
    <dbReference type="NCBI Taxonomy" id="303347"/>
    <lineage>
        <taxon>Eukaryota</taxon>
        <taxon>Fungi</taxon>
        <taxon>Dikarya</taxon>
        <taxon>Ascomycota</taxon>
        <taxon>Pezizomycotina</taxon>
        <taxon>Sordariomycetes</taxon>
        <taxon>Sordariomycetidae</taxon>
        <taxon>Sordariales</taxon>
        <taxon>Diplogelasinosporaceae</taxon>
        <taxon>Diplogelasinospora</taxon>
    </lineage>
</organism>
<keyword evidence="4" id="KW-1185">Reference proteome</keyword>
<evidence type="ECO:0000259" key="2">
    <source>
        <dbReference type="Pfam" id="PF09995"/>
    </source>
</evidence>
<dbReference type="InterPro" id="IPR046366">
    <property type="entry name" value="MPAB"/>
</dbReference>
<dbReference type="Pfam" id="PF09995">
    <property type="entry name" value="MPAB_Lcp_cat"/>
    <property type="match status" value="1"/>
</dbReference>
<keyword evidence="1" id="KW-0812">Transmembrane</keyword>
<accession>A0AAN6RZT3</accession>
<keyword evidence="1" id="KW-0472">Membrane</keyword>